<evidence type="ECO:0000313" key="3">
    <source>
        <dbReference type="Proteomes" id="UP001596990"/>
    </source>
</evidence>
<keyword evidence="1" id="KW-0175">Coiled coil</keyword>
<protein>
    <submittedName>
        <fullName evidence="2">Uncharacterized protein</fullName>
    </submittedName>
</protein>
<organism evidence="2 3">
    <name type="scientific">Thalassobacillus hwangdonensis</name>
    <dbReference type="NCBI Taxonomy" id="546108"/>
    <lineage>
        <taxon>Bacteria</taxon>
        <taxon>Bacillati</taxon>
        <taxon>Bacillota</taxon>
        <taxon>Bacilli</taxon>
        <taxon>Bacillales</taxon>
        <taxon>Bacillaceae</taxon>
        <taxon>Thalassobacillus</taxon>
    </lineage>
</organism>
<reference evidence="3" key="1">
    <citation type="journal article" date="2019" name="Int. J. Syst. Evol. Microbiol.">
        <title>The Global Catalogue of Microorganisms (GCM) 10K type strain sequencing project: providing services to taxonomists for standard genome sequencing and annotation.</title>
        <authorList>
            <consortium name="The Broad Institute Genomics Platform"/>
            <consortium name="The Broad Institute Genome Sequencing Center for Infectious Disease"/>
            <person name="Wu L."/>
            <person name="Ma J."/>
        </authorList>
    </citation>
    <scope>NUCLEOTIDE SEQUENCE [LARGE SCALE GENOMIC DNA]</scope>
    <source>
        <strain evidence="3">CCUG 56607</strain>
    </source>
</reference>
<dbReference type="RefSeq" id="WP_386056955.1">
    <property type="nucleotide sequence ID" value="NZ_JBHTKL010000001.1"/>
</dbReference>
<keyword evidence="3" id="KW-1185">Reference proteome</keyword>
<evidence type="ECO:0000313" key="2">
    <source>
        <dbReference type="EMBL" id="MFD1018448.1"/>
    </source>
</evidence>
<gene>
    <name evidence="2" type="ORF">ACFQ2J_04465</name>
</gene>
<dbReference type="Proteomes" id="UP001596990">
    <property type="component" value="Unassembled WGS sequence"/>
</dbReference>
<sequence>MVLSMKEKKGVPRQRLEQSLGEVMEEMRRLEQKISLKADEVVFTMAIAHRKEIDRLQEDIIALREEMKLLKKDQKELHMNHHFSLMREKKRA</sequence>
<dbReference type="EMBL" id="JBHTKL010000001">
    <property type="protein sequence ID" value="MFD1018448.1"/>
    <property type="molecule type" value="Genomic_DNA"/>
</dbReference>
<name>A0ABW3L074_9BACI</name>
<evidence type="ECO:0000256" key="1">
    <source>
        <dbReference type="SAM" id="Coils"/>
    </source>
</evidence>
<proteinExistence type="predicted"/>
<accession>A0ABW3L074</accession>
<feature type="coiled-coil region" evidence="1">
    <location>
        <begin position="13"/>
        <end position="80"/>
    </location>
</feature>
<comment type="caution">
    <text evidence="2">The sequence shown here is derived from an EMBL/GenBank/DDBJ whole genome shotgun (WGS) entry which is preliminary data.</text>
</comment>